<sequence length="109" mass="12174">MSLLKYVSSIFPEQHRPKATPLISLRSERRLSPVVHRFVEAPRQGETEIPGLLTPEARPDASSDENDEGQPHEDGHENTQESAVQPEPAQLNQGEGRRRDCHTNACVGR</sequence>
<feature type="region of interest" description="Disordered" evidence="1">
    <location>
        <begin position="37"/>
        <end position="109"/>
    </location>
</feature>
<evidence type="ECO:0000313" key="2">
    <source>
        <dbReference type="EMBL" id="KAK7474703.1"/>
    </source>
</evidence>
<feature type="compositionally biased region" description="Basic and acidic residues" evidence="1">
    <location>
        <begin position="69"/>
        <end position="79"/>
    </location>
</feature>
<dbReference type="EMBL" id="JACVVK020000428">
    <property type="protein sequence ID" value="KAK7474703.1"/>
    <property type="molecule type" value="Genomic_DNA"/>
</dbReference>
<comment type="caution">
    <text evidence="2">The sequence shown here is derived from an EMBL/GenBank/DDBJ whole genome shotgun (WGS) entry which is preliminary data.</text>
</comment>
<dbReference type="Proteomes" id="UP001519460">
    <property type="component" value="Unassembled WGS sequence"/>
</dbReference>
<feature type="compositionally biased region" description="Basic and acidic residues" evidence="1">
    <location>
        <begin position="37"/>
        <end position="46"/>
    </location>
</feature>
<evidence type="ECO:0000256" key="1">
    <source>
        <dbReference type="SAM" id="MobiDB-lite"/>
    </source>
</evidence>
<accession>A0ABD0JIY3</accession>
<reference evidence="2 3" key="1">
    <citation type="journal article" date="2023" name="Sci. Data">
        <title>Genome assembly of the Korean intertidal mud-creeper Batillaria attramentaria.</title>
        <authorList>
            <person name="Patra A.K."/>
            <person name="Ho P.T."/>
            <person name="Jun S."/>
            <person name="Lee S.J."/>
            <person name="Kim Y."/>
            <person name="Won Y.J."/>
        </authorList>
    </citation>
    <scope>NUCLEOTIDE SEQUENCE [LARGE SCALE GENOMIC DNA]</scope>
    <source>
        <strain evidence="2">Wonlab-2016</strain>
    </source>
</reference>
<dbReference type="AlphaFoldDB" id="A0ABD0JIY3"/>
<protein>
    <submittedName>
        <fullName evidence="2">Uncharacterized protein</fullName>
    </submittedName>
</protein>
<name>A0ABD0JIY3_9CAEN</name>
<organism evidence="2 3">
    <name type="scientific">Batillaria attramentaria</name>
    <dbReference type="NCBI Taxonomy" id="370345"/>
    <lineage>
        <taxon>Eukaryota</taxon>
        <taxon>Metazoa</taxon>
        <taxon>Spiralia</taxon>
        <taxon>Lophotrochozoa</taxon>
        <taxon>Mollusca</taxon>
        <taxon>Gastropoda</taxon>
        <taxon>Caenogastropoda</taxon>
        <taxon>Sorbeoconcha</taxon>
        <taxon>Cerithioidea</taxon>
        <taxon>Batillariidae</taxon>
        <taxon>Batillaria</taxon>
    </lineage>
</organism>
<proteinExistence type="predicted"/>
<keyword evidence="3" id="KW-1185">Reference proteome</keyword>
<gene>
    <name evidence="2" type="ORF">BaRGS_00034068</name>
</gene>
<evidence type="ECO:0000313" key="3">
    <source>
        <dbReference type="Proteomes" id="UP001519460"/>
    </source>
</evidence>